<keyword evidence="5 9" id="KW-0808">Transferase</keyword>
<evidence type="ECO:0000256" key="3">
    <source>
        <dbReference type="ARBA" id="ARBA00022552"/>
    </source>
</evidence>
<evidence type="ECO:0000256" key="5">
    <source>
        <dbReference type="ARBA" id="ARBA00022679"/>
    </source>
</evidence>
<keyword evidence="3 9" id="KW-0698">rRNA processing</keyword>
<evidence type="ECO:0000256" key="2">
    <source>
        <dbReference type="ARBA" id="ARBA00006301"/>
    </source>
</evidence>
<dbReference type="GO" id="GO:0042273">
    <property type="term" value="P:ribosomal large subunit biogenesis"/>
    <property type="evidence" value="ECO:0007669"/>
    <property type="project" value="TreeGrafter"/>
</dbReference>
<keyword evidence="4 9" id="KW-0489">Methyltransferase</keyword>
<dbReference type="InterPro" id="IPR029063">
    <property type="entry name" value="SAM-dependent_MTases_sf"/>
</dbReference>
<comment type="similarity">
    <text evidence="2 9">Belongs to the methyltransferase superfamily. RRP8 family.</text>
</comment>
<evidence type="ECO:0000313" key="11">
    <source>
        <dbReference type="EMBL" id="KZS94094.1"/>
    </source>
</evidence>
<keyword evidence="6 9" id="KW-0949">S-adenosyl-L-methionine</keyword>
<evidence type="ECO:0000256" key="1">
    <source>
        <dbReference type="ARBA" id="ARBA00004604"/>
    </source>
</evidence>
<proteinExistence type="inferred from homology"/>
<dbReference type="CDD" id="cd02440">
    <property type="entry name" value="AdoMet_MTases"/>
    <property type="match status" value="1"/>
</dbReference>
<comment type="function">
    <text evidence="9">S-adenosyl-L-methionine-dependent methyltransferase that specifically methylates the N(1) position of adenine in helix 25.1 in 25S rRNA. Required both for ribosomal 40S and 60S subunits biogenesis. Required for efficient pre-rRNA cleavage at site A2.</text>
</comment>
<dbReference type="Gene3D" id="1.10.10.2150">
    <property type="entry name" value="Ribosomal RNA-processing protein 8, N-terminal domain"/>
    <property type="match status" value="1"/>
</dbReference>
<dbReference type="SUPFAM" id="SSF53335">
    <property type="entry name" value="S-adenosyl-L-methionine-dependent methyltransferases"/>
    <property type="match status" value="1"/>
</dbReference>
<keyword evidence="7 9" id="KW-0539">Nucleus</keyword>
<dbReference type="GO" id="GO:0016433">
    <property type="term" value="F:rRNA (adenine) methyltransferase activity"/>
    <property type="evidence" value="ECO:0007669"/>
    <property type="project" value="TreeGrafter"/>
</dbReference>
<dbReference type="InterPro" id="IPR007823">
    <property type="entry name" value="RRP8"/>
</dbReference>
<evidence type="ECO:0000256" key="9">
    <source>
        <dbReference type="RuleBase" id="RU365074"/>
    </source>
</evidence>
<dbReference type="PANTHER" id="PTHR12787:SF0">
    <property type="entry name" value="RIBOSOMAL RNA-PROCESSING PROTEIN 8"/>
    <property type="match status" value="1"/>
</dbReference>
<dbReference type="EMBL" id="KV419405">
    <property type="protein sequence ID" value="KZS94094.1"/>
    <property type="molecule type" value="Genomic_DNA"/>
</dbReference>
<keyword evidence="12" id="KW-1185">Reference proteome</keyword>
<dbReference type="InterPro" id="IPR042036">
    <property type="entry name" value="RRP8_N"/>
</dbReference>
<dbReference type="Proteomes" id="UP000076722">
    <property type="component" value="Unassembled WGS sequence"/>
</dbReference>
<sequence length="452" mass="49506">MALFEVPGWQVPDPTHAIAPSKKKPHGKQRRLSDEGGNMDEARANIEKLLQQLGTSASDRQEVFSQTPIDFQGSLKEIEDTPLSVAVGDVGERPKQKKRKRPEKPDGVSGGQPDGMVKEGSAGNPQKKKAKKQGNADQTVGDQHGQPTTDQAIQLNGEAGPSTSPKKKKKKAKDAQGPVVEGTTPGNGQADDAGYTVDQNAGDDDVADNQGLSELQQKMKKRLKGAQFRFINETLYTSESTTALNMIKEDPKMFEEYHKGFRSQCKSWPVNPVSHYITALSSYPKTKIIADLGCGDGALARTLSPQGFSVLSYDLLSDGVYITEADICTKLPLPGKDVDNSAERIGQVVDICVCSLSLMSVNWVGCIREARRVLKDGGELKIAEVTSRFVDVDAFIALIARIGFKLVYKGAGNTHFMLFEFRKISRNPISEEEWTSLMEKGSMLKPCEYKRR</sequence>
<dbReference type="PANTHER" id="PTHR12787">
    <property type="entry name" value="RIBOSOMAL RNA-PROCESSING PROTEIN 8"/>
    <property type="match status" value="1"/>
</dbReference>
<dbReference type="AlphaFoldDB" id="A0A164VEU2"/>
<dbReference type="FunFam" id="1.10.10.2150:FF:000001">
    <property type="entry name" value="Ribosomal RNA-processing protein 8"/>
    <property type="match status" value="1"/>
</dbReference>
<evidence type="ECO:0000256" key="8">
    <source>
        <dbReference type="ARBA" id="ARBA00076672"/>
    </source>
</evidence>
<comment type="subcellular location">
    <subcellularLocation>
        <location evidence="1 9">Nucleus</location>
        <location evidence="1 9">Nucleolus</location>
    </subcellularLocation>
</comment>
<gene>
    <name evidence="11" type="ORF">SISNIDRAFT_58157</name>
</gene>
<reference evidence="11 12" key="1">
    <citation type="journal article" date="2016" name="Mol. Biol. Evol.">
        <title>Comparative Genomics of Early-Diverging Mushroom-Forming Fungi Provides Insights into the Origins of Lignocellulose Decay Capabilities.</title>
        <authorList>
            <person name="Nagy L.G."/>
            <person name="Riley R."/>
            <person name="Tritt A."/>
            <person name="Adam C."/>
            <person name="Daum C."/>
            <person name="Floudas D."/>
            <person name="Sun H."/>
            <person name="Yadav J.S."/>
            <person name="Pangilinan J."/>
            <person name="Larsson K.H."/>
            <person name="Matsuura K."/>
            <person name="Barry K."/>
            <person name="Labutti K."/>
            <person name="Kuo R."/>
            <person name="Ohm R.A."/>
            <person name="Bhattacharya S.S."/>
            <person name="Shirouzu T."/>
            <person name="Yoshinaga Y."/>
            <person name="Martin F.M."/>
            <person name="Grigoriev I.V."/>
            <person name="Hibbett D.S."/>
        </authorList>
    </citation>
    <scope>NUCLEOTIDE SEQUENCE [LARGE SCALE GENOMIC DNA]</scope>
    <source>
        <strain evidence="11 12">HHB9708</strain>
    </source>
</reference>
<accession>A0A164VEU2</accession>
<protein>
    <recommendedName>
        <fullName evidence="8 9">Ribosomal RNA-processing protein 8</fullName>
        <ecNumber evidence="9">2.1.1.-</ecNumber>
    </recommendedName>
</protein>
<evidence type="ECO:0000256" key="10">
    <source>
        <dbReference type="SAM" id="MobiDB-lite"/>
    </source>
</evidence>
<feature type="compositionally biased region" description="Polar residues" evidence="10">
    <location>
        <begin position="135"/>
        <end position="154"/>
    </location>
</feature>
<evidence type="ECO:0000256" key="7">
    <source>
        <dbReference type="ARBA" id="ARBA00023242"/>
    </source>
</evidence>
<dbReference type="OrthoDB" id="10258825at2759"/>
<organism evidence="11 12">
    <name type="scientific">Sistotremastrum niveocremeum HHB9708</name>
    <dbReference type="NCBI Taxonomy" id="1314777"/>
    <lineage>
        <taxon>Eukaryota</taxon>
        <taxon>Fungi</taxon>
        <taxon>Dikarya</taxon>
        <taxon>Basidiomycota</taxon>
        <taxon>Agaricomycotina</taxon>
        <taxon>Agaricomycetes</taxon>
        <taxon>Sistotremastrales</taxon>
        <taxon>Sistotremastraceae</taxon>
        <taxon>Sertulicium</taxon>
        <taxon>Sertulicium niveocremeum</taxon>
    </lineage>
</organism>
<dbReference type="Pfam" id="PF05148">
    <property type="entry name" value="Methyltransf_8"/>
    <property type="match status" value="1"/>
</dbReference>
<feature type="region of interest" description="Disordered" evidence="10">
    <location>
        <begin position="1"/>
        <end position="208"/>
    </location>
</feature>
<feature type="compositionally biased region" description="Basic residues" evidence="10">
    <location>
        <begin position="21"/>
        <end position="30"/>
    </location>
</feature>
<evidence type="ECO:0000256" key="4">
    <source>
        <dbReference type="ARBA" id="ARBA00022603"/>
    </source>
</evidence>
<dbReference type="GO" id="GO:0005730">
    <property type="term" value="C:nucleolus"/>
    <property type="evidence" value="ECO:0007669"/>
    <property type="project" value="UniProtKB-SubCell"/>
</dbReference>
<evidence type="ECO:0000256" key="6">
    <source>
        <dbReference type="ARBA" id="ARBA00022691"/>
    </source>
</evidence>
<feature type="compositionally biased region" description="Polar residues" evidence="10">
    <location>
        <begin position="52"/>
        <end position="69"/>
    </location>
</feature>
<dbReference type="STRING" id="1314777.A0A164VEU2"/>
<name>A0A164VEU2_9AGAM</name>
<dbReference type="EC" id="2.1.1.-" evidence="9"/>
<evidence type="ECO:0000313" key="12">
    <source>
        <dbReference type="Proteomes" id="UP000076722"/>
    </source>
</evidence>
<dbReference type="Gene3D" id="3.40.50.150">
    <property type="entry name" value="Vaccinia Virus protein VP39"/>
    <property type="match status" value="1"/>
</dbReference>